<evidence type="ECO:0000259" key="6">
    <source>
        <dbReference type="PROSITE" id="PS50994"/>
    </source>
</evidence>
<dbReference type="Pfam" id="PF17919">
    <property type="entry name" value="RT_RNaseH_2"/>
    <property type="match status" value="1"/>
</dbReference>
<keyword evidence="7" id="KW-0695">RNA-directed DNA polymerase</keyword>
<dbReference type="InterPro" id="IPR043502">
    <property type="entry name" value="DNA/RNA_pol_sf"/>
</dbReference>
<keyword evidence="1" id="KW-0808">Transferase</keyword>
<dbReference type="Gene3D" id="3.10.10.10">
    <property type="entry name" value="HIV Type 1 Reverse Transcriptase, subunit A, domain 1"/>
    <property type="match status" value="1"/>
</dbReference>
<accession>A0ABQ4ZM07</accession>
<evidence type="ECO:0000256" key="4">
    <source>
        <dbReference type="ARBA" id="ARBA00022759"/>
    </source>
</evidence>
<dbReference type="InterPro" id="IPR021109">
    <property type="entry name" value="Peptidase_aspartic_dom_sf"/>
</dbReference>
<dbReference type="InterPro" id="IPR043128">
    <property type="entry name" value="Rev_trsase/Diguanyl_cyclase"/>
</dbReference>
<keyword evidence="4" id="KW-0255">Endonuclease</keyword>
<evidence type="ECO:0000313" key="8">
    <source>
        <dbReference type="Proteomes" id="UP001151760"/>
    </source>
</evidence>
<dbReference type="EMBL" id="BQNB010011390">
    <property type="protein sequence ID" value="GJS89952.1"/>
    <property type="molecule type" value="Genomic_DNA"/>
</dbReference>
<evidence type="ECO:0000256" key="3">
    <source>
        <dbReference type="ARBA" id="ARBA00022722"/>
    </source>
</evidence>
<name>A0ABQ4ZM07_9ASTR</name>
<evidence type="ECO:0000256" key="5">
    <source>
        <dbReference type="ARBA" id="ARBA00023268"/>
    </source>
</evidence>
<evidence type="ECO:0000313" key="7">
    <source>
        <dbReference type="EMBL" id="GJS89952.1"/>
    </source>
</evidence>
<dbReference type="InterPro" id="IPR041588">
    <property type="entry name" value="Integrase_H2C2"/>
</dbReference>
<dbReference type="SUPFAM" id="SSF56672">
    <property type="entry name" value="DNA/RNA polymerases"/>
    <property type="match status" value="1"/>
</dbReference>
<dbReference type="PANTHER" id="PTHR37984:SF5">
    <property type="entry name" value="PROTEIN NYNRIN-LIKE"/>
    <property type="match status" value="1"/>
</dbReference>
<dbReference type="PANTHER" id="PTHR37984">
    <property type="entry name" value="PROTEIN CBG26694"/>
    <property type="match status" value="1"/>
</dbReference>
<dbReference type="CDD" id="cd09274">
    <property type="entry name" value="RNase_HI_RT_Ty3"/>
    <property type="match status" value="1"/>
</dbReference>
<dbReference type="Gene3D" id="1.10.340.70">
    <property type="match status" value="1"/>
</dbReference>
<sequence length="831" mass="94435">MPDSQSVLSAASSPDPPQQIVSRLLKPIGIAEDVYLKVGKFKFSADFVVVDFDADPRVPLILRRSFLNTGRALIDVYEGELTLRVRKEAITFNLDQTSRYSSNYDDMTANQIDVIEMAYEEYSQEVLGFSDVIASGNPTSYYDPIVSTSSLNLTPFGDSDFLLEEVDAFLALEDDPTSPEVDDSYYDSEGDILLLESFLNDDPSSPPNQGNYLPEIRKELKVCEAKTDKSSIDEPPEVKLKDLPPHLEYAFLEGDNKLPVIIAKDLSVEEKAALIKVLKSHKRAIAWKLSDIKGINPEFCTHKILMEEDYKPAVQHQRRVNPKIHNVIKKEVEKLLDAGLIYPISDSPWVSPVCVPKKGGFTVVENDKNELIPIRLVTGWRVIFKFPSTLVIKKRQHSHLLTERSPTVACLLAYAMHRARFKDKMLQRCKDTNLCLNWEKSHFMVKEGIVLGHKISKKGIEVDKAKIDVIAKLPHPTTVKGVRSFLGHAGFYRRFIKDFSKISRPMTHLLEKNTPFIFSDDCIQAFQTLKKKLTEAPILIAPDWDLPFELMCDASDFAIGAVLGQRHEKHFRPIHYASKTMNEAESHYTTTEKEMLAVVLLLQEFDFNVIDTKGAENLAADHLSRLENPYENVLDPKEVNEKFPLETLNMVTSRCDSSTPWFAYYANYHAGNFIVKGMSSQQKNKFFKDVKHYFWDDPYLFKICTDQMIWRCVAGQEAIDILTACHSGPTGGHYGTSYTAKKVFDSGFYWPTIYKDAQDLVTRCDTCQRQGKISQRDEMPQNSIQVCEIFDVWGIDFMGSFSSSRGNKYILVAVDYLSKWVEAKAFPTDDP</sequence>
<organism evidence="7 8">
    <name type="scientific">Tanacetum coccineum</name>
    <dbReference type="NCBI Taxonomy" id="301880"/>
    <lineage>
        <taxon>Eukaryota</taxon>
        <taxon>Viridiplantae</taxon>
        <taxon>Streptophyta</taxon>
        <taxon>Embryophyta</taxon>
        <taxon>Tracheophyta</taxon>
        <taxon>Spermatophyta</taxon>
        <taxon>Magnoliopsida</taxon>
        <taxon>eudicotyledons</taxon>
        <taxon>Gunneridae</taxon>
        <taxon>Pentapetalae</taxon>
        <taxon>asterids</taxon>
        <taxon>campanulids</taxon>
        <taxon>Asterales</taxon>
        <taxon>Asteraceae</taxon>
        <taxon>Asteroideae</taxon>
        <taxon>Anthemideae</taxon>
        <taxon>Anthemidinae</taxon>
        <taxon>Tanacetum</taxon>
    </lineage>
</organism>
<dbReference type="GO" id="GO:0003964">
    <property type="term" value="F:RNA-directed DNA polymerase activity"/>
    <property type="evidence" value="ECO:0007669"/>
    <property type="project" value="UniProtKB-KW"/>
</dbReference>
<dbReference type="SUPFAM" id="SSF53098">
    <property type="entry name" value="Ribonuclease H-like"/>
    <property type="match status" value="1"/>
</dbReference>
<dbReference type="InterPro" id="IPR001584">
    <property type="entry name" value="Integrase_cat-core"/>
</dbReference>
<keyword evidence="4" id="KW-0378">Hydrolase</keyword>
<keyword evidence="2" id="KW-0548">Nucleotidyltransferase</keyword>
<dbReference type="Gene3D" id="2.40.70.10">
    <property type="entry name" value="Acid Proteases"/>
    <property type="match status" value="1"/>
</dbReference>
<proteinExistence type="predicted"/>
<keyword evidence="8" id="KW-1185">Reference proteome</keyword>
<dbReference type="InterPro" id="IPR012337">
    <property type="entry name" value="RNaseH-like_sf"/>
</dbReference>
<dbReference type="Pfam" id="PF17921">
    <property type="entry name" value="Integrase_H2C2"/>
    <property type="match status" value="1"/>
</dbReference>
<dbReference type="InterPro" id="IPR036397">
    <property type="entry name" value="RNaseH_sf"/>
</dbReference>
<feature type="domain" description="Integrase catalytic" evidence="6">
    <location>
        <begin position="776"/>
        <end position="831"/>
    </location>
</feature>
<keyword evidence="5" id="KW-0511">Multifunctional enzyme</keyword>
<dbReference type="InterPro" id="IPR050951">
    <property type="entry name" value="Retrovirus_Pol_polyprotein"/>
</dbReference>
<dbReference type="Proteomes" id="UP001151760">
    <property type="component" value="Unassembled WGS sequence"/>
</dbReference>
<gene>
    <name evidence="7" type="ORF">Tco_0772588</name>
</gene>
<comment type="caution">
    <text evidence="7">The sequence shown here is derived from an EMBL/GenBank/DDBJ whole genome shotgun (WGS) entry which is preliminary data.</text>
</comment>
<dbReference type="InterPro" id="IPR041577">
    <property type="entry name" value="RT_RNaseH_2"/>
</dbReference>
<evidence type="ECO:0000256" key="1">
    <source>
        <dbReference type="ARBA" id="ARBA00022679"/>
    </source>
</evidence>
<evidence type="ECO:0000256" key="2">
    <source>
        <dbReference type="ARBA" id="ARBA00022695"/>
    </source>
</evidence>
<dbReference type="Gene3D" id="3.30.420.10">
    <property type="entry name" value="Ribonuclease H-like superfamily/Ribonuclease H"/>
    <property type="match status" value="1"/>
</dbReference>
<keyword evidence="3" id="KW-0540">Nuclease</keyword>
<dbReference type="Gene3D" id="3.30.70.270">
    <property type="match status" value="2"/>
</dbReference>
<reference evidence="7" key="2">
    <citation type="submission" date="2022-01" db="EMBL/GenBank/DDBJ databases">
        <authorList>
            <person name="Yamashiro T."/>
            <person name="Shiraishi A."/>
            <person name="Satake H."/>
            <person name="Nakayama K."/>
        </authorList>
    </citation>
    <scope>NUCLEOTIDE SEQUENCE</scope>
</reference>
<protein>
    <submittedName>
        <fullName evidence="7">Reverse transcriptase domain-containing protein</fullName>
    </submittedName>
</protein>
<reference evidence="7" key="1">
    <citation type="journal article" date="2022" name="Int. J. Mol. Sci.">
        <title>Draft Genome of Tanacetum Coccineum: Genomic Comparison of Closely Related Tanacetum-Family Plants.</title>
        <authorList>
            <person name="Yamashiro T."/>
            <person name="Shiraishi A."/>
            <person name="Nakayama K."/>
            <person name="Satake H."/>
        </authorList>
    </citation>
    <scope>NUCLEOTIDE SEQUENCE</scope>
</reference>
<dbReference type="PROSITE" id="PS50994">
    <property type="entry name" value="INTEGRASE"/>
    <property type="match status" value="1"/>
</dbReference>